<dbReference type="Proteomes" id="UP001654496">
    <property type="component" value="Segment"/>
</dbReference>
<reference evidence="1" key="1">
    <citation type="submission" date="2023-06" db="EMBL/GenBank/DDBJ databases">
        <authorList>
            <person name="DeJong R.J."/>
            <person name="Yoon E."/>
            <person name="Radersma M."/>
            <person name="Veenstra M."/>
            <person name="Churu J."/>
            <person name="Moleakunnel K."/>
            <person name="Weaver G."/>
            <person name="Hill E."/>
            <person name="Janvier A."/>
            <person name="Harlow L."/>
            <person name="Kramer C."/>
            <person name="Seinen K."/>
            <person name="Chen A."/>
            <person name="Minasian M."/>
            <person name="Doorn S."/>
            <person name="Dole C."/>
            <person name="Ramsey F."/>
            <person name="Nieze J."/>
            <person name="Baker A."/>
            <person name="Swierenga S."/>
            <person name="White A."/>
            <person name="Howland A."/>
            <person name="Ko C."/>
            <person name="Russell D.A."/>
            <person name="Jacobs-Sera D."/>
            <person name="Hatfull G.F."/>
        </authorList>
    </citation>
    <scope>NUCLEOTIDE SEQUENCE</scope>
</reference>
<protein>
    <submittedName>
        <fullName evidence="1">Uncharacterized protein</fullName>
    </submittedName>
</protein>
<sequence length="70" mass="7719">MEGRERSLRRSTTLAGGVIVRRVDFDTALRGLETTIELLAASQITKADAVDDLRNRARDLRALRHGGTKA</sequence>
<proteinExistence type="predicted"/>
<organism evidence="1 2">
    <name type="scientific">Rhodococcus phage Reynauld</name>
    <dbReference type="NCBI Taxonomy" id="3062845"/>
    <lineage>
        <taxon>Viruses</taxon>
        <taxon>Duplodnaviria</taxon>
        <taxon>Heunggongvirae</taxon>
        <taxon>Uroviricota</taxon>
        <taxon>Caudoviricetes</taxon>
        <taxon>Caudoviricetes incertae sedis</taxon>
        <taxon>Reynauldvirus</taxon>
        <taxon>Reynauldvirus reynauld</taxon>
    </lineage>
</organism>
<keyword evidence="2" id="KW-1185">Reference proteome</keyword>
<name>A0ACD4UGV3_9CAUD</name>
<evidence type="ECO:0000313" key="2">
    <source>
        <dbReference type="Proteomes" id="UP001654496"/>
    </source>
</evidence>
<evidence type="ECO:0000313" key="1">
    <source>
        <dbReference type="EMBL" id="WKW85458.1"/>
    </source>
</evidence>
<gene>
    <name evidence="1" type="primary">4</name>
    <name evidence="1" type="ORF">SEA_REYNAULD_4</name>
</gene>
<accession>A0ACD4UGV3</accession>
<dbReference type="EMBL" id="OR159659">
    <property type="protein sequence ID" value="WKW85458.1"/>
    <property type="molecule type" value="Genomic_DNA"/>
</dbReference>